<reference evidence="1 2" key="2">
    <citation type="journal article" date="2022" name="Mol. Ecol. Resour.">
        <title>The genomes of chicory, endive, great burdock and yacon provide insights into Asteraceae paleo-polyploidization history and plant inulin production.</title>
        <authorList>
            <person name="Fan W."/>
            <person name="Wang S."/>
            <person name="Wang H."/>
            <person name="Wang A."/>
            <person name="Jiang F."/>
            <person name="Liu H."/>
            <person name="Zhao H."/>
            <person name="Xu D."/>
            <person name="Zhang Y."/>
        </authorList>
    </citation>
    <scope>NUCLEOTIDE SEQUENCE [LARGE SCALE GENOMIC DNA]</scope>
    <source>
        <strain evidence="2">cv. Niubang</strain>
    </source>
</reference>
<name>A0ACB9BDB0_ARCLA</name>
<comment type="caution">
    <text evidence="1">The sequence shown here is derived from an EMBL/GenBank/DDBJ whole genome shotgun (WGS) entry which is preliminary data.</text>
</comment>
<gene>
    <name evidence="1" type="ORF">L6452_21113</name>
</gene>
<sequence length="462" mass="52037">MLHDKPTENGYNRRKLWEKQVKGSEYPRSYYKCTHQNCPVKKRVERNLDGLVTEIIYRAPHNNQPPGSGYASVETSGQLQPENFKGQTSDFNHSRVNASSIKDDQRSGSRDDEEVGDDSRLVAMGRKTSEMREPGGRRDRVSEISLLRTNDPTVLASITPYVSENWEFSLCVDCFFSHVDCARMEMEKDVDGNRKMKLSLGFSTVSINWAAGQVASLPPLPTSTGGCHKPTEDGYNWRKYGQKQVKGSEYPRSYYKCTHQNCPVKKKVERNLDGFVTEIIYQGQHNHQPPRSGYAGVGTSGQLQPENFEGQSGNFNHSRVDASSIMKDDQLSGSSDSEEAGDDVTVPRSKRRNVEAEAFDPVSSHRTITEPPIVIQVTSEIDLLDDGYKWSYYKCASEGCKVRKHVERAASDPKDVITTYEGKHNHLVPTVRNNNHDTTRETASQLRPHGPVGHLRLKDEHT</sequence>
<dbReference type="Proteomes" id="UP001055879">
    <property type="component" value="Linkage Group LG06"/>
</dbReference>
<accession>A0ACB9BDB0</accession>
<protein>
    <submittedName>
        <fullName evidence="1">Uncharacterized protein</fullName>
    </submittedName>
</protein>
<evidence type="ECO:0000313" key="2">
    <source>
        <dbReference type="Proteomes" id="UP001055879"/>
    </source>
</evidence>
<evidence type="ECO:0000313" key="1">
    <source>
        <dbReference type="EMBL" id="KAI3720200.1"/>
    </source>
</evidence>
<keyword evidence="2" id="KW-1185">Reference proteome</keyword>
<organism evidence="1 2">
    <name type="scientific">Arctium lappa</name>
    <name type="common">Greater burdock</name>
    <name type="synonym">Lappa major</name>
    <dbReference type="NCBI Taxonomy" id="4217"/>
    <lineage>
        <taxon>Eukaryota</taxon>
        <taxon>Viridiplantae</taxon>
        <taxon>Streptophyta</taxon>
        <taxon>Embryophyta</taxon>
        <taxon>Tracheophyta</taxon>
        <taxon>Spermatophyta</taxon>
        <taxon>Magnoliopsida</taxon>
        <taxon>eudicotyledons</taxon>
        <taxon>Gunneridae</taxon>
        <taxon>Pentapetalae</taxon>
        <taxon>asterids</taxon>
        <taxon>campanulids</taxon>
        <taxon>Asterales</taxon>
        <taxon>Asteraceae</taxon>
        <taxon>Carduoideae</taxon>
        <taxon>Cardueae</taxon>
        <taxon>Arctiinae</taxon>
        <taxon>Arctium</taxon>
    </lineage>
</organism>
<dbReference type="EMBL" id="CM042052">
    <property type="protein sequence ID" value="KAI3720200.1"/>
    <property type="molecule type" value="Genomic_DNA"/>
</dbReference>
<proteinExistence type="predicted"/>
<reference evidence="2" key="1">
    <citation type="journal article" date="2022" name="Mol. Ecol. Resour.">
        <title>The genomes of chicory, endive, great burdock and yacon provide insights into Asteraceae palaeo-polyploidization history and plant inulin production.</title>
        <authorList>
            <person name="Fan W."/>
            <person name="Wang S."/>
            <person name="Wang H."/>
            <person name="Wang A."/>
            <person name="Jiang F."/>
            <person name="Liu H."/>
            <person name="Zhao H."/>
            <person name="Xu D."/>
            <person name="Zhang Y."/>
        </authorList>
    </citation>
    <scope>NUCLEOTIDE SEQUENCE [LARGE SCALE GENOMIC DNA]</scope>
    <source>
        <strain evidence="2">cv. Niubang</strain>
    </source>
</reference>